<dbReference type="GO" id="GO:0015940">
    <property type="term" value="P:pantothenate biosynthetic process"/>
    <property type="evidence" value="ECO:0007669"/>
    <property type="project" value="UniProtKB-UniPathway"/>
</dbReference>
<evidence type="ECO:0000256" key="6">
    <source>
        <dbReference type="ARBA" id="ARBA00022857"/>
    </source>
</evidence>
<dbReference type="PANTHER" id="PTHR43765:SF2">
    <property type="entry name" value="2-DEHYDROPANTOATE 2-REDUCTASE"/>
    <property type="match status" value="1"/>
</dbReference>
<keyword evidence="5 10" id="KW-0566">Pantothenate biosynthesis</keyword>
<dbReference type="InterPro" id="IPR013332">
    <property type="entry name" value="KPR_N"/>
</dbReference>
<gene>
    <name evidence="13" type="ORF">IDAT_07705</name>
</gene>
<dbReference type="NCBIfam" id="TIGR00745">
    <property type="entry name" value="apbA_panE"/>
    <property type="match status" value="1"/>
</dbReference>
<evidence type="ECO:0000256" key="9">
    <source>
        <dbReference type="ARBA" id="ARBA00048793"/>
    </source>
</evidence>
<keyword evidence="7 10" id="KW-0560">Oxidoreductase</keyword>
<evidence type="ECO:0000256" key="1">
    <source>
        <dbReference type="ARBA" id="ARBA00004994"/>
    </source>
</evidence>
<evidence type="ECO:0000313" key="13">
    <source>
        <dbReference type="EMBL" id="KFZ28626.1"/>
    </source>
</evidence>
<dbReference type="SUPFAM" id="SSF48179">
    <property type="entry name" value="6-phosphogluconate dehydrogenase C-terminal domain-like"/>
    <property type="match status" value="1"/>
</dbReference>
<evidence type="ECO:0000256" key="2">
    <source>
        <dbReference type="ARBA" id="ARBA00007870"/>
    </source>
</evidence>
<dbReference type="InterPro" id="IPR036291">
    <property type="entry name" value="NAD(P)-bd_dom_sf"/>
</dbReference>
<evidence type="ECO:0000313" key="14">
    <source>
        <dbReference type="Proteomes" id="UP000053718"/>
    </source>
</evidence>
<dbReference type="SUPFAM" id="SSF51735">
    <property type="entry name" value="NAD(P)-binding Rossmann-fold domains"/>
    <property type="match status" value="1"/>
</dbReference>
<dbReference type="STRING" id="1517416.IDAT_07705"/>
<comment type="catalytic activity">
    <reaction evidence="9 10">
        <text>(R)-pantoate + NADP(+) = 2-dehydropantoate + NADPH + H(+)</text>
        <dbReference type="Rhea" id="RHEA:16233"/>
        <dbReference type="ChEBI" id="CHEBI:11561"/>
        <dbReference type="ChEBI" id="CHEBI:15378"/>
        <dbReference type="ChEBI" id="CHEBI:15980"/>
        <dbReference type="ChEBI" id="CHEBI:57783"/>
        <dbReference type="ChEBI" id="CHEBI:58349"/>
        <dbReference type="EC" id="1.1.1.169"/>
    </reaction>
</comment>
<dbReference type="InterPro" id="IPR013328">
    <property type="entry name" value="6PGD_dom2"/>
</dbReference>
<evidence type="ECO:0000256" key="8">
    <source>
        <dbReference type="ARBA" id="ARBA00032024"/>
    </source>
</evidence>
<dbReference type="InterPro" id="IPR003710">
    <property type="entry name" value="ApbA"/>
</dbReference>
<comment type="caution">
    <text evidence="13">The sequence shown here is derived from an EMBL/GenBank/DDBJ whole genome shotgun (WGS) entry which is preliminary data.</text>
</comment>
<dbReference type="Gene3D" id="3.40.50.720">
    <property type="entry name" value="NAD(P)-binding Rossmann-like Domain"/>
    <property type="match status" value="1"/>
</dbReference>
<dbReference type="RefSeq" id="WP_034732477.1">
    <property type="nucleotide sequence ID" value="NZ_JPIN01000007.1"/>
</dbReference>
<dbReference type="OrthoDB" id="6530772at2"/>
<dbReference type="AlphaFoldDB" id="A0A094J7P5"/>
<evidence type="ECO:0000256" key="3">
    <source>
        <dbReference type="ARBA" id="ARBA00013014"/>
    </source>
</evidence>
<keyword evidence="14" id="KW-1185">Reference proteome</keyword>
<evidence type="ECO:0000256" key="10">
    <source>
        <dbReference type="RuleBase" id="RU362068"/>
    </source>
</evidence>
<dbReference type="Pfam" id="PF02558">
    <property type="entry name" value="ApbA"/>
    <property type="match status" value="1"/>
</dbReference>
<dbReference type="GO" id="GO:0050661">
    <property type="term" value="F:NADP binding"/>
    <property type="evidence" value="ECO:0007669"/>
    <property type="project" value="TreeGrafter"/>
</dbReference>
<evidence type="ECO:0000256" key="7">
    <source>
        <dbReference type="ARBA" id="ARBA00023002"/>
    </source>
</evidence>
<comment type="pathway">
    <text evidence="1 10">Cofactor biosynthesis; (R)-pantothenate biosynthesis; (R)-pantoate from 3-methyl-2-oxobutanoate: step 2/2.</text>
</comment>
<name>A0A094J7P5_9GAMM</name>
<dbReference type="Pfam" id="PF08546">
    <property type="entry name" value="ApbA_C"/>
    <property type="match status" value="1"/>
</dbReference>
<dbReference type="GO" id="GO:0005737">
    <property type="term" value="C:cytoplasm"/>
    <property type="evidence" value="ECO:0007669"/>
    <property type="project" value="TreeGrafter"/>
</dbReference>
<dbReference type="Proteomes" id="UP000053718">
    <property type="component" value="Unassembled WGS sequence"/>
</dbReference>
<feature type="domain" description="Ketopantoate reductase N-terminal" evidence="11">
    <location>
        <begin position="9"/>
        <end position="141"/>
    </location>
</feature>
<accession>A0A094J7P5</accession>
<keyword evidence="6 10" id="KW-0521">NADP</keyword>
<protein>
    <recommendedName>
        <fullName evidence="4 10">2-dehydropantoate 2-reductase</fullName>
        <ecNumber evidence="3 10">1.1.1.169</ecNumber>
    </recommendedName>
    <alternativeName>
        <fullName evidence="8 10">Ketopantoate reductase</fullName>
    </alternativeName>
</protein>
<feature type="domain" description="Ketopantoate reductase C-terminal" evidence="12">
    <location>
        <begin position="167"/>
        <end position="287"/>
    </location>
</feature>
<dbReference type="Gene3D" id="1.10.1040.10">
    <property type="entry name" value="N-(1-d-carboxylethyl)-l-norvaline Dehydrogenase, domain 2"/>
    <property type="match status" value="1"/>
</dbReference>
<dbReference type="PANTHER" id="PTHR43765">
    <property type="entry name" value="2-DEHYDROPANTOATE 2-REDUCTASE-RELATED"/>
    <property type="match status" value="1"/>
</dbReference>
<comment type="function">
    <text evidence="10">Catalyzes the NADPH-dependent reduction of ketopantoate into pantoic acid.</text>
</comment>
<dbReference type="EMBL" id="JPIN01000007">
    <property type="protein sequence ID" value="KFZ28626.1"/>
    <property type="molecule type" value="Genomic_DNA"/>
</dbReference>
<proteinExistence type="inferred from homology"/>
<sequence>MAATSELPWLVIGQGALGSLMAVRLAQQQHQVAIKLRDTSVNSVAITEQQQTYRFNACAELTTPAIIFAAVKAYQVEALLQELLSVPEFANSQLILSYNGMLSNEGSLIPSHALHWVTTHGAYRDNTQLVHAGHGQSWLGWHAGNNPQPACFETLATALPPLRWQTNIQQRRWHKLAINCLINPFTVLYHCRNGALEHLVKPQQWQQLATEIVALAEQHGVHLQVAEILQQTRQVVQQTAANRSSMLQDFEQGRLLEIGYLNGFVATASAAAGLAAPANHALWQQVQDAIDGRDLQ</sequence>
<organism evidence="13 14">
    <name type="scientific">Pseudidiomarina atlantica</name>
    <dbReference type="NCBI Taxonomy" id="1517416"/>
    <lineage>
        <taxon>Bacteria</taxon>
        <taxon>Pseudomonadati</taxon>
        <taxon>Pseudomonadota</taxon>
        <taxon>Gammaproteobacteria</taxon>
        <taxon>Alteromonadales</taxon>
        <taxon>Idiomarinaceae</taxon>
        <taxon>Pseudidiomarina</taxon>
    </lineage>
</organism>
<evidence type="ECO:0000259" key="12">
    <source>
        <dbReference type="Pfam" id="PF08546"/>
    </source>
</evidence>
<evidence type="ECO:0000259" key="11">
    <source>
        <dbReference type="Pfam" id="PF02558"/>
    </source>
</evidence>
<comment type="similarity">
    <text evidence="2 10">Belongs to the ketopantoate reductase family.</text>
</comment>
<evidence type="ECO:0000256" key="4">
    <source>
        <dbReference type="ARBA" id="ARBA00019465"/>
    </source>
</evidence>
<dbReference type="InterPro" id="IPR013752">
    <property type="entry name" value="KPA_reductase"/>
</dbReference>
<dbReference type="GO" id="GO:0008677">
    <property type="term" value="F:2-dehydropantoate 2-reductase activity"/>
    <property type="evidence" value="ECO:0007669"/>
    <property type="project" value="UniProtKB-EC"/>
</dbReference>
<evidence type="ECO:0000256" key="5">
    <source>
        <dbReference type="ARBA" id="ARBA00022655"/>
    </source>
</evidence>
<dbReference type="eggNOG" id="COG1893">
    <property type="taxonomic scope" value="Bacteria"/>
</dbReference>
<dbReference type="InterPro" id="IPR050838">
    <property type="entry name" value="Ketopantoate_reductase"/>
</dbReference>
<dbReference type="InterPro" id="IPR008927">
    <property type="entry name" value="6-PGluconate_DH-like_C_sf"/>
</dbReference>
<reference evidence="13 14" key="1">
    <citation type="submission" date="2014-06" db="EMBL/GenBank/DDBJ databases">
        <title>Draft genome sequence of Idiomarina sp. MCCC 1A10513.</title>
        <authorList>
            <person name="Du J."/>
            <person name="Lai Q."/>
            <person name="Shao Z."/>
        </authorList>
    </citation>
    <scope>NUCLEOTIDE SEQUENCE [LARGE SCALE GENOMIC DNA]</scope>
    <source>
        <strain evidence="13 14">MCCC 1A10513</strain>
    </source>
</reference>
<dbReference type="UniPathway" id="UPA00028">
    <property type="reaction ID" value="UER00004"/>
</dbReference>
<dbReference type="EC" id="1.1.1.169" evidence="3 10"/>